<sequence length="69" mass="7761">MLSFQKWVITSLRWLGRRAQNQKLVCVKIISSSSPCFGQGTCTVAFSELRKKNCAKRAPALIFGLLYPL</sequence>
<keyword evidence="2" id="KW-1185">Reference proteome</keyword>
<protein>
    <submittedName>
        <fullName evidence="1">Uncharacterized protein</fullName>
    </submittedName>
</protein>
<organism evidence="1 2">
    <name type="scientific">Alligator mississippiensis</name>
    <name type="common">American alligator</name>
    <dbReference type="NCBI Taxonomy" id="8496"/>
    <lineage>
        <taxon>Eukaryota</taxon>
        <taxon>Metazoa</taxon>
        <taxon>Chordata</taxon>
        <taxon>Craniata</taxon>
        <taxon>Vertebrata</taxon>
        <taxon>Euteleostomi</taxon>
        <taxon>Archelosauria</taxon>
        <taxon>Archosauria</taxon>
        <taxon>Crocodylia</taxon>
        <taxon>Alligatoridae</taxon>
        <taxon>Alligatorinae</taxon>
        <taxon>Alligator</taxon>
    </lineage>
</organism>
<gene>
    <name evidence="1" type="ORF">Y1Q_0020637</name>
</gene>
<name>A0A151NHL0_ALLMI</name>
<dbReference type="AlphaFoldDB" id="A0A151NHL0"/>
<evidence type="ECO:0000313" key="2">
    <source>
        <dbReference type="Proteomes" id="UP000050525"/>
    </source>
</evidence>
<dbReference type="EMBL" id="AKHW03003015">
    <property type="protein sequence ID" value="KYO36139.1"/>
    <property type="molecule type" value="Genomic_DNA"/>
</dbReference>
<comment type="caution">
    <text evidence="1">The sequence shown here is derived from an EMBL/GenBank/DDBJ whole genome shotgun (WGS) entry which is preliminary data.</text>
</comment>
<evidence type="ECO:0000313" key="1">
    <source>
        <dbReference type="EMBL" id="KYO36139.1"/>
    </source>
</evidence>
<proteinExistence type="predicted"/>
<accession>A0A151NHL0</accession>
<dbReference type="Proteomes" id="UP000050525">
    <property type="component" value="Unassembled WGS sequence"/>
</dbReference>
<reference evidence="1 2" key="1">
    <citation type="journal article" date="2012" name="Genome Biol.">
        <title>Sequencing three crocodilian genomes to illuminate the evolution of archosaurs and amniotes.</title>
        <authorList>
            <person name="St John J.A."/>
            <person name="Braun E.L."/>
            <person name="Isberg S.R."/>
            <person name="Miles L.G."/>
            <person name="Chong A.Y."/>
            <person name="Gongora J."/>
            <person name="Dalzell P."/>
            <person name="Moran C."/>
            <person name="Bed'hom B."/>
            <person name="Abzhanov A."/>
            <person name="Burgess S.C."/>
            <person name="Cooksey A.M."/>
            <person name="Castoe T.A."/>
            <person name="Crawford N.G."/>
            <person name="Densmore L.D."/>
            <person name="Drew J.C."/>
            <person name="Edwards S.V."/>
            <person name="Faircloth B.C."/>
            <person name="Fujita M.K."/>
            <person name="Greenwold M.J."/>
            <person name="Hoffmann F.G."/>
            <person name="Howard J.M."/>
            <person name="Iguchi T."/>
            <person name="Janes D.E."/>
            <person name="Khan S.Y."/>
            <person name="Kohno S."/>
            <person name="de Koning A.J."/>
            <person name="Lance S.L."/>
            <person name="McCarthy F.M."/>
            <person name="McCormack J.E."/>
            <person name="Merchant M.E."/>
            <person name="Peterson D.G."/>
            <person name="Pollock D.D."/>
            <person name="Pourmand N."/>
            <person name="Raney B.J."/>
            <person name="Roessler K.A."/>
            <person name="Sanford J.R."/>
            <person name="Sawyer R.H."/>
            <person name="Schmidt C.J."/>
            <person name="Triplett E.W."/>
            <person name="Tuberville T.D."/>
            <person name="Venegas-Anaya M."/>
            <person name="Howard J.T."/>
            <person name="Jarvis E.D."/>
            <person name="Guillette L.J.Jr."/>
            <person name="Glenn T.C."/>
            <person name="Green R.E."/>
            <person name="Ray D.A."/>
        </authorList>
    </citation>
    <scope>NUCLEOTIDE SEQUENCE [LARGE SCALE GENOMIC DNA]</scope>
    <source>
        <strain evidence="1">KSC_2009_1</strain>
    </source>
</reference>